<accession>A0A164PEI6</accession>
<keyword evidence="3" id="KW-1185">Reference proteome</keyword>
<name>A0A164PEI6_9CRUS</name>
<evidence type="ECO:0000313" key="3">
    <source>
        <dbReference type="Proteomes" id="UP000076858"/>
    </source>
</evidence>
<dbReference type="EMBL" id="LRGB01002624">
    <property type="protein sequence ID" value="KZS06759.1"/>
    <property type="molecule type" value="Genomic_DNA"/>
</dbReference>
<feature type="compositionally biased region" description="Basic and acidic residues" evidence="1">
    <location>
        <begin position="22"/>
        <end position="36"/>
    </location>
</feature>
<dbReference type="Proteomes" id="UP000076858">
    <property type="component" value="Unassembled WGS sequence"/>
</dbReference>
<dbReference type="AlphaFoldDB" id="A0A164PEI6"/>
<evidence type="ECO:0000256" key="1">
    <source>
        <dbReference type="SAM" id="MobiDB-lite"/>
    </source>
</evidence>
<feature type="region of interest" description="Disordered" evidence="1">
    <location>
        <begin position="22"/>
        <end position="41"/>
    </location>
</feature>
<evidence type="ECO:0000313" key="2">
    <source>
        <dbReference type="EMBL" id="KZS06759.1"/>
    </source>
</evidence>
<protein>
    <submittedName>
        <fullName evidence="2">Uncharacterized protein</fullName>
    </submittedName>
</protein>
<comment type="caution">
    <text evidence="2">The sequence shown here is derived from an EMBL/GenBank/DDBJ whole genome shotgun (WGS) entry which is preliminary data.</text>
</comment>
<sequence>MFGLNLGARAREMSLPKKISDLKKKSKDKNEMERQALVKSTSRLVGQRRAIRPCLRDPNSSQIYSM</sequence>
<proteinExistence type="predicted"/>
<gene>
    <name evidence="2" type="ORF">APZ42_029685</name>
</gene>
<organism evidence="2 3">
    <name type="scientific">Daphnia magna</name>
    <dbReference type="NCBI Taxonomy" id="35525"/>
    <lineage>
        <taxon>Eukaryota</taxon>
        <taxon>Metazoa</taxon>
        <taxon>Ecdysozoa</taxon>
        <taxon>Arthropoda</taxon>
        <taxon>Crustacea</taxon>
        <taxon>Branchiopoda</taxon>
        <taxon>Diplostraca</taxon>
        <taxon>Cladocera</taxon>
        <taxon>Anomopoda</taxon>
        <taxon>Daphniidae</taxon>
        <taxon>Daphnia</taxon>
    </lineage>
</organism>
<reference evidence="2 3" key="1">
    <citation type="submission" date="2016-03" db="EMBL/GenBank/DDBJ databases">
        <title>EvidentialGene: Evidence-directed Construction of Genes on Genomes.</title>
        <authorList>
            <person name="Gilbert D.G."/>
            <person name="Choi J.-H."/>
            <person name="Mockaitis K."/>
            <person name="Colbourne J."/>
            <person name="Pfrender M."/>
        </authorList>
    </citation>
    <scope>NUCLEOTIDE SEQUENCE [LARGE SCALE GENOMIC DNA]</scope>
    <source>
        <strain evidence="2 3">Xinb3</strain>
        <tissue evidence="2">Complete organism</tissue>
    </source>
</reference>